<name>A0A4U1DCY9_9BACI</name>
<dbReference type="OrthoDB" id="7054050at2"/>
<evidence type="ECO:0000313" key="2">
    <source>
        <dbReference type="Proteomes" id="UP000307756"/>
    </source>
</evidence>
<organism evidence="1 2">
    <name type="scientific">Robertmurraya kyonggiensis</name>
    <dbReference type="NCBI Taxonomy" id="1037680"/>
    <lineage>
        <taxon>Bacteria</taxon>
        <taxon>Bacillati</taxon>
        <taxon>Bacillota</taxon>
        <taxon>Bacilli</taxon>
        <taxon>Bacillales</taxon>
        <taxon>Bacillaceae</taxon>
        <taxon>Robertmurraya</taxon>
    </lineage>
</organism>
<proteinExistence type="predicted"/>
<dbReference type="Proteomes" id="UP000307756">
    <property type="component" value="Unassembled WGS sequence"/>
</dbReference>
<sequence length="349" mass="41735">MNNLLYFPYISIEKSPWLYKSLLYWDSISVITPLEYFDHPSRFENYMNPLIKEEMVKLVFPHEYIYRNSNEFSRKFVNHIRENYFELCKGKRIGVVKDKRLVPQEVTKIHMDKLEYSIGEFLIEHGMAYRNGSWLCVKRPIARDFMHYLALLIGNIGGFSPTTDSVRHISQQVYKIRMPSPSRDDFRGGYERFQTANQTFQVLDGIFSIPKEITDIYDIIDFKQKNYDLLSNFQRLIGQTVSDIETFPIEQHKSRLQYHINHLEEEKQRLNEKMKEKWKITDFTSLAWTAPQAYILANNYEILSKQQTILYTTTLLRGVYDIYTSRRRRIRELNHNPLAYVLEAQRTFN</sequence>
<dbReference type="AlphaFoldDB" id="A0A4U1DCY9"/>
<comment type="caution">
    <text evidence="1">The sequence shown here is derived from an EMBL/GenBank/DDBJ whole genome shotgun (WGS) entry which is preliminary data.</text>
</comment>
<dbReference type="EMBL" id="SWBM01000001">
    <property type="protein sequence ID" value="TKC19893.1"/>
    <property type="molecule type" value="Genomic_DNA"/>
</dbReference>
<dbReference type="RefSeq" id="WP_136830790.1">
    <property type="nucleotide sequence ID" value="NZ_SWBM01000001.1"/>
</dbReference>
<evidence type="ECO:0000313" key="1">
    <source>
        <dbReference type="EMBL" id="TKC19893.1"/>
    </source>
</evidence>
<reference evidence="1 2" key="1">
    <citation type="journal article" date="2011" name="J. Microbiol.">
        <title>Bacillus kyonggiensis sp. nov., isolated from soil of a lettuce field.</title>
        <authorList>
            <person name="Dong K."/>
            <person name="Lee S."/>
        </authorList>
    </citation>
    <scope>NUCLEOTIDE SEQUENCE [LARGE SCALE GENOMIC DNA]</scope>
    <source>
        <strain evidence="1 2">NB22</strain>
    </source>
</reference>
<protein>
    <submittedName>
        <fullName evidence="1">Uncharacterized protein</fullName>
    </submittedName>
</protein>
<keyword evidence="2" id="KW-1185">Reference proteome</keyword>
<accession>A0A4U1DCY9</accession>
<gene>
    <name evidence="1" type="ORF">FA727_10270</name>
</gene>